<dbReference type="EMBL" id="CP029550">
    <property type="protein sequence ID" value="AWN42273.1"/>
    <property type="molecule type" value="Genomic_DNA"/>
</dbReference>
<dbReference type="OrthoDB" id="7997429at2"/>
<feature type="signal peptide" evidence="1">
    <location>
        <begin position="1"/>
        <end position="27"/>
    </location>
</feature>
<name>A0A2U8W834_9HYPH</name>
<reference evidence="3" key="1">
    <citation type="submission" date="2018-05" db="EMBL/GenBank/DDBJ databases">
        <title>Complete Genome Sequence of Methylobacterium sp. 17SD2-17.</title>
        <authorList>
            <person name="Srinivasan S."/>
        </authorList>
    </citation>
    <scope>NUCLEOTIDE SEQUENCE [LARGE SCALE GENOMIC DNA]</scope>
    <source>
        <strain evidence="3">17SD2-17</strain>
    </source>
</reference>
<dbReference type="AlphaFoldDB" id="A0A2U8W834"/>
<dbReference type="KEGG" id="mets:DK389_19450"/>
<dbReference type="RefSeq" id="WP_109891989.1">
    <property type="nucleotide sequence ID" value="NZ_CP029550.1"/>
</dbReference>
<evidence type="ECO:0000313" key="3">
    <source>
        <dbReference type="Proteomes" id="UP000245926"/>
    </source>
</evidence>
<feature type="chain" id="PRO_5015962071" description="PRC-barrel domain-containing protein" evidence="1">
    <location>
        <begin position="28"/>
        <end position="135"/>
    </location>
</feature>
<gene>
    <name evidence="2" type="ORF">DK389_19450</name>
</gene>
<accession>A0A2U8W834</accession>
<evidence type="ECO:0000313" key="2">
    <source>
        <dbReference type="EMBL" id="AWN42273.1"/>
    </source>
</evidence>
<dbReference type="InterPro" id="IPR011033">
    <property type="entry name" value="PRC_barrel-like_sf"/>
</dbReference>
<evidence type="ECO:0000256" key="1">
    <source>
        <dbReference type="SAM" id="SignalP"/>
    </source>
</evidence>
<dbReference type="Proteomes" id="UP000245926">
    <property type="component" value="Chromosome"/>
</dbReference>
<dbReference type="SUPFAM" id="SSF50346">
    <property type="entry name" value="PRC-barrel domain"/>
    <property type="match status" value="1"/>
</dbReference>
<proteinExistence type="predicted"/>
<protein>
    <recommendedName>
        <fullName evidence="4">PRC-barrel domain-containing protein</fullName>
    </recommendedName>
</protein>
<dbReference type="Gene3D" id="2.30.30.240">
    <property type="entry name" value="PRC-barrel domain"/>
    <property type="match status" value="1"/>
</dbReference>
<sequence>MAARSPAPAKRALLCLVAALAVGSARAQTPTPPNPFDGWDNAYYQIMADELRRIGLNRTVYSSDGHAVGRILDVRTTPDGMHEAAIVRVRRLMGSGQIALPFYRLAKRNGRLVAKDDRASVLSMDRLDVPGASAR</sequence>
<evidence type="ECO:0008006" key="4">
    <source>
        <dbReference type="Google" id="ProtNLM"/>
    </source>
</evidence>
<keyword evidence="3" id="KW-1185">Reference proteome</keyword>
<keyword evidence="1" id="KW-0732">Signal</keyword>
<organism evidence="2 3">
    <name type="scientific">Methylobacterium durans</name>
    <dbReference type="NCBI Taxonomy" id="2202825"/>
    <lineage>
        <taxon>Bacteria</taxon>
        <taxon>Pseudomonadati</taxon>
        <taxon>Pseudomonadota</taxon>
        <taxon>Alphaproteobacteria</taxon>
        <taxon>Hyphomicrobiales</taxon>
        <taxon>Methylobacteriaceae</taxon>
        <taxon>Methylobacterium</taxon>
    </lineage>
</organism>